<sequence length="1334" mass="145863">MPSWLLGRRASGCAVARERVAADEARAKELRDRFAQMARDAGGEATASRLLGTGQGACPGVDDARYFCEVLGGQIVVVHCENEANSVQSVYGEGPLTALFRLHKQSSGGGHEVDHLSCLQSWVPRVPEACAYESEREDAPADPTSDESSIQRRLKLPGAATSSPEFDEFMMEVESERSWLENLTPDPDPPAQSMLVQTEAVKALIEKKYASWDPYLRRIVLGALVMYRCRLSDIYVREYVMMMHIVLGGDYLVAHDGIMYFWNGNIRFFEKCEGLMPEIVYAALKEYLLTLEGLFRSFTGDLRRDDEAALSAIEGSLEKSGPEAKKAFAAWRDSAIFNRGGRGFGKGGGMGGAGDTAVEFDGLTQTEAHGLEGDAPALADDSAARSAPWYIAIAVGVARVGRSLQIQMIQNKLPSFYCEWCETPRPSYRGVARPDIAFVYDQGGRPMKQIAKESERRSIYIGMPHKIQAYLGDPALEAAAKRLDQFYRQTFWANAAAHKVCMAALALAKRGLNVDQLFFFWGAGGVGLSLTTAQLDAMLGRSNHKYFDPQVFYLDEEMRKTVESLKGAIVLTAQEKPEGLKKSFREDLFKKLASADGIFGRLPYQILTKVIYLIGWERMELNKLITYDGVTEGALHAIYRRSLLIKIFARFVDAEYIRRALPNAEKYGIFPRAPDLKPFMQSGPAIAAGLQRQLGFERKYCEAAARSVIDDYCLRGGDHGLTEKCMRQACLLPATKQPQPGGQRSAAAPPPGADFDVGVGGSQETEEPMAQLRRHVINQMLERSFDALTFPYFKQMPAGQVQGVPERKPIVWRAMESAGWSKAGLYGKAKDRFLPKLLTARKFDDFWGRAALSCYANGNACRKRNIDIVIEALGAVPKPRGRKKRGTETEMGGDAHLRAVGAPIQAGELALEGLLESMRGRPTVVPADAPAEKKRAPAAQGCPACVLHPTLQGTVDLDIHSAVLVITWQLVEKMDMDDKGLFREEVELLKRLAEDRGEVLRGELPDMGPEAAKRSVLETIGGSHSFDVDAEPFAKKLQRVSRLPEIYESFCQDAAQGDGEKTEKWPEGQTFSTFYQRAEDYILRQWQAWVLAHPVKHLSLHFDGVRVSRGAVLANHATVADYAADASAYIARETGFVVKITGKTHPTIAEALTSCKAWRPVEAPAAPNDLLKPGNGILLALWRCGDARVSTSVDSGACATSVENNAAGVEKGRTYAECCLEHGVSATPQLGFDACVKGHYLLHMDGGGSPSCALVHVGAELDKATVYFHGKAGEVSLAAVHDAVLAGRDSRLAVTFHVDLSPAAQAAADGSGDAERLEALLNMMARAGALAYIQ</sequence>
<reference evidence="2" key="1">
    <citation type="submission" date="2023-10" db="EMBL/GenBank/DDBJ databases">
        <authorList>
            <person name="Chen Y."/>
            <person name="Shah S."/>
            <person name="Dougan E. K."/>
            <person name="Thang M."/>
            <person name="Chan C."/>
        </authorList>
    </citation>
    <scope>NUCLEOTIDE SEQUENCE [LARGE SCALE GENOMIC DNA]</scope>
</reference>
<proteinExistence type="predicted"/>
<evidence type="ECO:0000256" key="1">
    <source>
        <dbReference type="SAM" id="MobiDB-lite"/>
    </source>
</evidence>
<accession>A0ABN9UEB8</accession>
<dbReference type="EMBL" id="CAUYUJ010015765">
    <property type="protein sequence ID" value="CAK0857872.1"/>
    <property type="molecule type" value="Genomic_DNA"/>
</dbReference>
<comment type="caution">
    <text evidence="2">The sequence shown here is derived from an EMBL/GenBank/DDBJ whole genome shotgun (WGS) entry which is preliminary data.</text>
</comment>
<evidence type="ECO:0000313" key="2">
    <source>
        <dbReference type="EMBL" id="CAK0857872.1"/>
    </source>
</evidence>
<evidence type="ECO:0008006" key="4">
    <source>
        <dbReference type="Google" id="ProtNLM"/>
    </source>
</evidence>
<feature type="region of interest" description="Disordered" evidence="1">
    <location>
        <begin position="736"/>
        <end position="768"/>
    </location>
</feature>
<feature type="region of interest" description="Disordered" evidence="1">
    <location>
        <begin position="133"/>
        <end position="153"/>
    </location>
</feature>
<protein>
    <recommendedName>
        <fullName evidence="4">DNA-directed DNA polymerase</fullName>
    </recommendedName>
</protein>
<organism evidence="2 3">
    <name type="scientific">Prorocentrum cordatum</name>
    <dbReference type="NCBI Taxonomy" id="2364126"/>
    <lineage>
        <taxon>Eukaryota</taxon>
        <taxon>Sar</taxon>
        <taxon>Alveolata</taxon>
        <taxon>Dinophyceae</taxon>
        <taxon>Prorocentrales</taxon>
        <taxon>Prorocentraceae</taxon>
        <taxon>Prorocentrum</taxon>
    </lineage>
</organism>
<keyword evidence="3" id="KW-1185">Reference proteome</keyword>
<evidence type="ECO:0000313" key="3">
    <source>
        <dbReference type="Proteomes" id="UP001189429"/>
    </source>
</evidence>
<gene>
    <name evidence="2" type="ORF">PCOR1329_LOCUS47828</name>
</gene>
<dbReference type="Proteomes" id="UP001189429">
    <property type="component" value="Unassembled WGS sequence"/>
</dbReference>
<name>A0ABN9UEB8_9DINO</name>